<evidence type="ECO:0000313" key="3">
    <source>
        <dbReference type="Proteomes" id="UP000597762"/>
    </source>
</evidence>
<protein>
    <submittedName>
        <fullName evidence="2">Uncharacterized protein</fullName>
    </submittedName>
</protein>
<dbReference type="Proteomes" id="UP000597762">
    <property type="component" value="Unassembled WGS sequence"/>
</dbReference>
<accession>A0A812C4H8</accession>
<dbReference type="AlphaFoldDB" id="A0A812C4H8"/>
<name>A0A812C4H8_ACAPH</name>
<dbReference type="EMBL" id="CAHIKZ030001166">
    <property type="protein sequence ID" value="CAE1255067.1"/>
    <property type="molecule type" value="Genomic_DNA"/>
</dbReference>
<feature type="transmembrane region" description="Helical" evidence="1">
    <location>
        <begin position="6"/>
        <end position="22"/>
    </location>
</feature>
<evidence type="ECO:0000313" key="2">
    <source>
        <dbReference type="EMBL" id="CAE1255067.1"/>
    </source>
</evidence>
<keyword evidence="1" id="KW-0812">Transmembrane</keyword>
<proteinExistence type="predicted"/>
<keyword evidence="3" id="KW-1185">Reference proteome</keyword>
<feature type="transmembrane region" description="Helical" evidence="1">
    <location>
        <begin position="124"/>
        <end position="147"/>
    </location>
</feature>
<keyword evidence="1" id="KW-1133">Transmembrane helix</keyword>
<feature type="transmembrane region" description="Helical" evidence="1">
    <location>
        <begin position="86"/>
        <end position="112"/>
    </location>
</feature>
<comment type="caution">
    <text evidence="2">The sequence shown here is derived from an EMBL/GenBank/DDBJ whole genome shotgun (WGS) entry which is preliminary data.</text>
</comment>
<gene>
    <name evidence="2" type="ORF">SPHA_29308</name>
</gene>
<organism evidence="2 3">
    <name type="scientific">Acanthosepion pharaonis</name>
    <name type="common">Pharaoh cuttlefish</name>
    <name type="synonym">Sepia pharaonis</name>
    <dbReference type="NCBI Taxonomy" id="158019"/>
    <lineage>
        <taxon>Eukaryota</taxon>
        <taxon>Metazoa</taxon>
        <taxon>Spiralia</taxon>
        <taxon>Lophotrochozoa</taxon>
        <taxon>Mollusca</taxon>
        <taxon>Cephalopoda</taxon>
        <taxon>Coleoidea</taxon>
        <taxon>Decapodiformes</taxon>
        <taxon>Sepiida</taxon>
        <taxon>Sepiina</taxon>
        <taxon>Sepiidae</taxon>
        <taxon>Acanthosepion</taxon>
    </lineage>
</organism>
<reference evidence="2" key="1">
    <citation type="submission" date="2021-01" db="EMBL/GenBank/DDBJ databases">
        <authorList>
            <person name="Li R."/>
            <person name="Bekaert M."/>
        </authorList>
    </citation>
    <scope>NUCLEOTIDE SEQUENCE</scope>
    <source>
        <strain evidence="2">Farmed</strain>
    </source>
</reference>
<feature type="transmembrane region" description="Helical" evidence="1">
    <location>
        <begin position="43"/>
        <end position="66"/>
    </location>
</feature>
<keyword evidence="1" id="KW-0472">Membrane</keyword>
<sequence length="155" mass="18371">MDYLSNIYLFLSNLSFSLSIYLSSQAAVAKKITQRPRNYTMKIFINLQYLLSISYVSIYLSIYLSISFCSRPVAIKAIEPVHYLSILFLITFNVSNISVVFFLFIYINLFYLHVCLFFHLFYRLLLFSFSSPFFHLLCIFFSSSPFFHLPFHFFL</sequence>
<evidence type="ECO:0000256" key="1">
    <source>
        <dbReference type="SAM" id="Phobius"/>
    </source>
</evidence>